<dbReference type="EMBL" id="KZ663302">
    <property type="protein sequence ID" value="PPS13898.1"/>
    <property type="molecule type" value="Genomic_DNA"/>
</dbReference>
<organism evidence="2 3">
    <name type="scientific">Gossypium barbadense</name>
    <name type="common">Sea Island cotton</name>
    <name type="synonym">Hibiscus barbadensis</name>
    <dbReference type="NCBI Taxonomy" id="3634"/>
    <lineage>
        <taxon>Eukaryota</taxon>
        <taxon>Viridiplantae</taxon>
        <taxon>Streptophyta</taxon>
        <taxon>Embryophyta</taxon>
        <taxon>Tracheophyta</taxon>
        <taxon>Spermatophyta</taxon>
        <taxon>Magnoliopsida</taxon>
        <taxon>eudicotyledons</taxon>
        <taxon>Gunneridae</taxon>
        <taxon>Pentapetalae</taxon>
        <taxon>rosids</taxon>
        <taxon>malvids</taxon>
        <taxon>Malvales</taxon>
        <taxon>Malvaceae</taxon>
        <taxon>Malvoideae</taxon>
        <taxon>Gossypium</taxon>
    </lineage>
</organism>
<evidence type="ECO:0000313" key="3">
    <source>
        <dbReference type="Proteomes" id="UP000239757"/>
    </source>
</evidence>
<dbReference type="Proteomes" id="UP000239757">
    <property type="component" value="Unassembled WGS sequence"/>
</dbReference>
<sequence>MQETISKNTYEPCSNNNKGPIYEELRTPDKPKLSQDKLKTLPNQLKVGDKVLLDATDPRIATLEPNEEIPLTVLSIFPYGTVEVIHPKFDTFKGKIFSPTRDAISYHGHVTWLWVKLPKQYGCETRPCFKTVVEIKNVTRAYDTPVPSTRGLYCQNKHGRGPMFTGVGEVKEVRYGRETRPCSPTRPKNTGVGQMSDAPKFKIRETHGQKLGHTGVSRGRVPQNLYKPLTIHHLPPQKTLTLAAATSHTLPLTPVQCRPHMVRRPLFSPRRRGKEQRHPRVLPRRLGTRSSRFPWDLKRNYIRYYGHDP</sequence>
<protein>
    <submittedName>
        <fullName evidence="2">Uncharacterized protein</fullName>
    </submittedName>
</protein>
<reference evidence="2 3" key="1">
    <citation type="submission" date="2015-01" db="EMBL/GenBank/DDBJ databases">
        <title>Genome of allotetraploid Gossypium barbadense reveals genomic plasticity and fiber elongation in cotton evolution.</title>
        <authorList>
            <person name="Chen X."/>
            <person name="Liu X."/>
            <person name="Zhao B."/>
            <person name="Zheng H."/>
            <person name="Hu Y."/>
            <person name="Lu G."/>
            <person name="Yang C."/>
            <person name="Chen J."/>
            <person name="Shan C."/>
            <person name="Zhang L."/>
            <person name="Zhou Y."/>
            <person name="Wang L."/>
            <person name="Guo W."/>
            <person name="Bai Y."/>
            <person name="Ruan J."/>
            <person name="Shangguan X."/>
            <person name="Mao Y."/>
            <person name="Jiang J."/>
            <person name="Zhu Y."/>
            <person name="Lei J."/>
            <person name="Kang H."/>
            <person name="Chen S."/>
            <person name="He X."/>
            <person name="Wang R."/>
            <person name="Wang Y."/>
            <person name="Chen J."/>
            <person name="Wang L."/>
            <person name="Yu S."/>
            <person name="Wang B."/>
            <person name="Wei J."/>
            <person name="Song S."/>
            <person name="Lu X."/>
            <person name="Gao Z."/>
            <person name="Gu W."/>
            <person name="Deng X."/>
            <person name="Ma D."/>
            <person name="Wang S."/>
            <person name="Liang W."/>
            <person name="Fang L."/>
            <person name="Cai C."/>
            <person name="Zhu X."/>
            <person name="Zhou B."/>
            <person name="Zhang Y."/>
            <person name="Chen Z."/>
            <person name="Xu S."/>
            <person name="Zhu R."/>
            <person name="Wang S."/>
            <person name="Zhang T."/>
            <person name="Zhao G."/>
        </authorList>
    </citation>
    <scope>NUCLEOTIDE SEQUENCE [LARGE SCALE GENOMIC DNA]</scope>
    <source>
        <strain evidence="3">cv. Xinhai21</strain>
        <tissue evidence="2">Leaf</tissue>
    </source>
</reference>
<feature type="compositionally biased region" description="Basic and acidic residues" evidence="1">
    <location>
        <begin position="21"/>
        <end position="34"/>
    </location>
</feature>
<accession>A0A2P5YE68</accession>
<name>A0A2P5YE68_GOSBA</name>
<feature type="region of interest" description="Disordered" evidence="1">
    <location>
        <begin position="177"/>
        <end position="196"/>
    </location>
</feature>
<dbReference type="AlphaFoldDB" id="A0A2P5YE68"/>
<evidence type="ECO:0000313" key="2">
    <source>
        <dbReference type="EMBL" id="PPS13898.1"/>
    </source>
</evidence>
<feature type="compositionally biased region" description="Polar residues" evidence="1">
    <location>
        <begin position="1"/>
        <end position="18"/>
    </location>
</feature>
<feature type="region of interest" description="Disordered" evidence="1">
    <location>
        <begin position="1"/>
        <end position="34"/>
    </location>
</feature>
<gene>
    <name evidence="2" type="ORF">GOBAR_AA06679</name>
</gene>
<proteinExistence type="predicted"/>
<evidence type="ECO:0000256" key="1">
    <source>
        <dbReference type="SAM" id="MobiDB-lite"/>
    </source>
</evidence>